<reference evidence="2 3" key="1">
    <citation type="submission" date="2014-08" db="EMBL/GenBank/DDBJ databases">
        <title>Genomic and Phenotypic Diversity of Colwellia psychrerythraea strains from Disparate Marine Basins.</title>
        <authorList>
            <person name="Techtmann S.M."/>
            <person name="Stelling S.C."/>
            <person name="Utturkar S.M."/>
            <person name="Alshibli N."/>
            <person name="Harris A."/>
            <person name="Brown S.D."/>
            <person name="Hazen T.C."/>
        </authorList>
    </citation>
    <scope>NUCLEOTIDE SEQUENCE [LARGE SCALE GENOMIC DNA]</scope>
    <source>
        <strain evidence="2 3">ND2E</strain>
    </source>
</reference>
<dbReference type="EMBL" id="JQED01000024">
    <property type="protein sequence ID" value="KGJ92001.1"/>
    <property type="molecule type" value="Genomic_DNA"/>
</dbReference>
<evidence type="ECO:0000313" key="3">
    <source>
        <dbReference type="Proteomes" id="UP000029843"/>
    </source>
</evidence>
<dbReference type="Pfam" id="PF06980">
    <property type="entry name" value="DUF1302"/>
    <property type="match status" value="1"/>
</dbReference>
<dbReference type="Proteomes" id="UP000029843">
    <property type="component" value="Unassembled WGS sequence"/>
</dbReference>
<dbReference type="AlphaFoldDB" id="A0A099KNE9"/>
<evidence type="ECO:0000313" key="2">
    <source>
        <dbReference type="EMBL" id="KGJ92001.1"/>
    </source>
</evidence>
<organism evidence="2 3">
    <name type="scientific">Colwellia psychrerythraea</name>
    <name type="common">Vibrio psychroerythus</name>
    <dbReference type="NCBI Taxonomy" id="28229"/>
    <lineage>
        <taxon>Bacteria</taxon>
        <taxon>Pseudomonadati</taxon>
        <taxon>Pseudomonadota</taxon>
        <taxon>Gammaproteobacteria</taxon>
        <taxon>Alteromonadales</taxon>
        <taxon>Colwelliaceae</taxon>
        <taxon>Colwellia</taxon>
    </lineage>
</organism>
<sequence precursor="true">MKNKPQHGFAKKPLAVGIAAALSMSLLTSVVNTAQAARWELGDVEISFDSTFSVGSSWRTEDRNWNDNIGKSNNANSGLDFSNYKVFAPNPIKEDVWKGPGGYSTNGDNGNLNYNAGESFSKIIKGVHELDIHYQNVGVFVRGMYFYDYAMMDDDRASSNALTGNVFDPCRDSEAREQVCKDVRLLDAYVYGDFDIGEMPFSVRLGDQVISWGESTLISHGISEINPVDIARLRAPGAEVKEAFIPFGALWASLGVTDNFNIEMFYQYSWEKTVLPPPGSYFSTNDFAGDGGQYNNVQLGFGGNPDMNLDYLMAGLNEIGDVVRAALATGDPETIAKAQAQAGGMYSAYAGNLTLRAPGSKAENEPDDGGQYGLRLSWFLPELNDTEISLYHVNYHSRRPIFSGVTADYSTASIGGDLGYITANQINEDNYTDLNSFSRVELDYVEDIKMYAMSFNTTLGTTAFAGEVSYRQDEPLQIDDVELLFAAVPQQLANTGNPAYAALDGLSQMVQADGTPYQPGQTANGYILSDTVQAQMTLTHLFGPTFGASQLVGLIEVGGININDMPEQSELRLNGPGTARSGGVSNGADGLNKLLQDGVETNPFPTEFAWGYRAIAKFEYTNVFAGVNIAPRVVFSHDVKGITPDPLFMFIEDRKSMSLGLTFDYQSRWSADVNYNSFFGGVGTTNKMEDHDYVSFSVKYSI</sequence>
<dbReference type="OrthoDB" id="7000272at2"/>
<dbReference type="RefSeq" id="WP_033093868.1">
    <property type="nucleotide sequence ID" value="NZ_JQED01000024.1"/>
</dbReference>
<feature type="signal peptide" evidence="1">
    <location>
        <begin position="1"/>
        <end position="36"/>
    </location>
</feature>
<gene>
    <name evidence="2" type="ORF">ND2E_3109</name>
</gene>
<dbReference type="InterPro" id="IPR010727">
    <property type="entry name" value="DUF1302"/>
</dbReference>
<accession>A0A099KNE9</accession>
<name>A0A099KNE9_COLPS</name>
<feature type="chain" id="PRO_5001957444" description="DUF1302 domain-containing protein" evidence="1">
    <location>
        <begin position="37"/>
        <end position="702"/>
    </location>
</feature>
<evidence type="ECO:0000256" key="1">
    <source>
        <dbReference type="SAM" id="SignalP"/>
    </source>
</evidence>
<keyword evidence="1" id="KW-0732">Signal</keyword>
<protein>
    <recommendedName>
        <fullName evidence="4">DUF1302 domain-containing protein</fullName>
    </recommendedName>
</protein>
<dbReference type="PATRIC" id="fig|28229.4.peg.2155"/>
<proteinExistence type="predicted"/>
<comment type="caution">
    <text evidence="2">The sequence shown here is derived from an EMBL/GenBank/DDBJ whole genome shotgun (WGS) entry which is preliminary data.</text>
</comment>
<evidence type="ECO:0008006" key="4">
    <source>
        <dbReference type="Google" id="ProtNLM"/>
    </source>
</evidence>